<dbReference type="InterPro" id="IPR036514">
    <property type="entry name" value="SGNH_hydro_sf"/>
</dbReference>
<organism evidence="3 4">
    <name type="scientific">Piedraia hortae CBS 480.64</name>
    <dbReference type="NCBI Taxonomy" id="1314780"/>
    <lineage>
        <taxon>Eukaryota</taxon>
        <taxon>Fungi</taxon>
        <taxon>Dikarya</taxon>
        <taxon>Ascomycota</taxon>
        <taxon>Pezizomycotina</taxon>
        <taxon>Dothideomycetes</taxon>
        <taxon>Dothideomycetidae</taxon>
        <taxon>Capnodiales</taxon>
        <taxon>Piedraiaceae</taxon>
        <taxon>Piedraia</taxon>
    </lineage>
</organism>
<keyword evidence="1" id="KW-0732">Signal</keyword>
<dbReference type="GO" id="GO:0004622">
    <property type="term" value="F:phosphatidylcholine lysophospholipase activity"/>
    <property type="evidence" value="ECO:0007669"/>
    <property type="project" value="TreeGrafter"/>
</dbReference>
<feature type="signal peptide" evidence="1">
    <location>
        <begin position="1"/>
        <end position="18"/>
    </location>
</feature>
<dbReference type="PANTHER" id="PTHR30383:SF31">
    <property type="entry name" value="SGNH HYDROLASE-TYPE ESTERASE DOMAIN-CONTAINING PROTEIN-RELATED"/>
    <property type="match status" value="1"/>
</dbReference>
<name>A0A6A7BWQ6_9PEZI</name>
<reference evidence="3" key="1">
    <citation type="journal article" date="2020" name="Stud. Mycol.">
        <title>101 Dothideomycetes genomes: a test case for predicting lifestyles and emergence of pathogens.</title>
        <authorList>
            <person name="Haridas S."/>
            <person name="Albert R."/>
            <person name="Binder M."/>
            <person name="Bloem J."/>
            <person name="Labutti K."/>
            <person name="Salamov A."/>
            <person name="Andreopoulos B."/>
            <person name="Baker S."/>
            <person name="Barry K."/>
            <person name="Bills G."/>
            <person name="Bluhm B."/>
            <person name="Cannon C."/>
            <person name="Castanera R."/>
            <person name="Culley D."/>
            <person name="Daum C."/>
            <person name="Ezra D."/>
            <person name="Gonzalez J."/>
            <person name="Henrissat B."/>
            <person name="Kuo A."/>
            <person name="Liang C."/>
            <person name="Lipzen A."/>
            <person name="Lutzoni F."/>
            <person name="Magnuson J."/>
            <person name="Mondo S."/>
            <person name="Nolan M."/>
            <person name="Ohm R."/>
            <person name="Pangilinan J."/>
            <person name="Park H.-J."/>
            <person name="Ramirez L."/>
            <person name="Alfaro M."/>
            <person name="Sun H."/>
            <person name="Tritt A."/>
            <person name="Yoshinaga Y."/>
            <person name="Zwiers L.-H."/>
            <person name="Turgeon B."/>
            <person name="Goodwin S."/>
            <person name="Spatafora J."/>
            <person name="Crous P."/>
            <person name="Grigoriev I."/>
        </authorList>
    </citation>
    <scope>NUCLEOTIDE SEQUENCE</scope>
    <source>
        <strain evidence="3">CBS 480.64</strain>
    </source>
</reference>
<dbReference type="EMBL" id="MU005990">
    <property type="protein sequence ID" value="KAF2859660.1"/>
    <property type="molecule type" value="Genomic_DNA"/>
</dbReference>
<evidence type="ECO:0000256" key="1">
    <source>
        <dbReference type="SAM" id="SignalP"/>
    </source>
</evidence>
<sequence length="237" mass="25367">MLAPLAAMLFLATLVASAQTSIANGAHLTILPLGASIVWGYESSDNNGFRLKLRELLENNGNQVTYIGSQHNGGMTNNACEAYPGKTIEEVTASPLGTGVFDDNPNVVLIHLGTNNCVQNKATSDSANHYGDLLNDIKKHAPNAVVVASTLIPNGNANIESCIKDLNNRLSNVVANARSNGQKITLVDMHAVVPLSQLNADKTHPTDTGYQMMAQSWYSTLLGTSNMLEKKARHWVA</sequence>
<dbReference type="AlphaFoldDB" id="A0A6A7BWQ6"/>
<dbReference type="InterPro" id="IPR051532">
    <property type="entry name" value="Ester_Hydrolysis_Enzymes"/>
</dbReference>
<dbReference type="SUPFAM" id="SSF52266">
    <property type="entry name" value="SGNH hydrolase"/>
    <property type="match status" value="1"/>
</dbReference>
<evidence type="ECO:0000313" key="3">
    <source>
        <dbReference type="EMBL" id="KAF2859660.1"/>
    </source>
</evidence>
<feature type="domain" description="SGNH hydrolase-type esterase" evidence="2">
    <location>
        <begin position="33"/>
        <end position="211"/>
    </location>
</feature>
<dbReference type="OrthoDB" id="3915838at2759"/>
<dbReference type="Gene3D" id="3.40.50.1110">
    <property type="entry name" value="SGNH hydrolase"/>
    <property type="match status" value="1"/>
</dbReference>
<dbReference type="Proteomes" id="UP000799421">
    <property type="component" value="Unassembled WGS sequence"/>
</dbReference>
<dbReference type="PANTHER" id="PTHR30383">
    <property type="entry name" value="THIOESTERASE 1/PROTEASE 1/LYSOPHOSPHOLIPASE L1"/>
    <property type="match status" value="1"/>
</dbReference>
<dbReference type="CDD" id="cd01833">
    <property type="entry name" value="XynB_like"/>
    <property type="match status" value="1"/>
</dbReference>
<evidence type="ECO:0000313" key="4">
    <source>
        <dbReference type="Proteomes" id="UP000799421"/>
    </source>
</evidence>
<accession>A0A6A7BWQ6</accession>
<dbReference type="InterPro" id="IPR013830">
    <property type="entry name" value="SGNH_hydro"/>
</dbReference>
<keyword evidence="4" id="KW-1185">Reference proteome</keyword>
<protein>
    <submittedName>
        <fullName evidence="3">Carbohydrate esterase family 3 protein</fullName>
    </submittedName>
</protein>
<evidence type="ECO:0000259" key="2">
    <source>
        <dbReference type="Pfam" id="PF13472"/>
    </source>
</evidence>
<feature type="chain" id="PRO_5025375022" evidence="1">
    <location>
        <begin position="19"/>
        <end position="237"/>
    </location>
</feature>
<gene>
    <name evidence="3" type="ORF">K470DRAFT_94772</name>
</gene>
<dbReference type="Pfam" id="PF13472">
    <property type="entry name" value="Lipase_GDSL_2"/>
    <property type="match status" value="1"/>
</dbReference>
<proteinExistence type="predicted"/>